<accession>A0A0P1MZY6</accession>
<protein>
    <submittedName>
        <fullName evidence="3">CRISPR-associated protein Cas5t</fullName>
    </submittedName>
</protein>
<dbReference type="Proteomes" id="UP000182011">
    <property type="component" value="Unassembled WGS sequence"/>
</dbReference>
<accession>A0A0P1M642</accession>
<evidence type="ECO:0000256" key="1">
    <source>
        <dbReference type="ARBA" id="ARBA00023118"/>
    </source>
</evidence>
<dbReference type="GO" id="GO:0051607">
    <property type="term" value="P:defense response to virus"/>
    <property type="evidence" value="ECO:0007669"/>
    <property type="project" value="UniProtKB-KW"/>
</dbReference>
<evidence type="ECO:0000313" key="3">
    <source>
        <dbReference type="EMBL" id="CUU01239.1"/>
    </source>
</evidence>
<gene>
    <name evidence="3" type="ORF">JGI4_00216</name>
    <name evidence="2" type="ORF">JGI8_01366</name>
</gene>
<dbReference type="Proteomes" id="UP000182200">
    <property type="component" value="Unassembled WGS sequence"/>
</dbReference>
<dbReference type="NCBIfam" id="TIGR02593">
    <property type="entry name" value="CRISPR_cas5"/>
    <property type="match status" value="1"/>
</dbReference>
<dbReference type="STRING" id="1633631.GCA_001442925_00218"/>
<accession>A0A0P1P5E9</accession>
<evidence type="ECO:0000313" key="2">
    <source>
        <dbReference type="EMBL" id="CUS89931.1"/>
    </source>
</evidence>
<dbReference type="EMBL" id="CZVI01000019">
    <property type="protein sequence ID" value="CUS89931.1"/>
    <property type="molecule type" value="Genomic_DNA"/>
</dbReference>
<name>A0A0N7MTD4_9BACT</name>
<organism evidence="3 4">
    <name type="scientific">Candidatus Kryptonium thompsonii</name>
    <dbReference type="NCBI Taxonomy" id="1633631"/>
    <lineage>
        <taxon>Bacteria</taxon>
        <taxon>Pseudomonadati</taxon>
        <taxon>Candidatus Kryptoniota</taxon>
        <taxon>Candidatus Kryptonium</taxon>
    </lineage>
</organism>
<dbReference type="GO" id="GO:0043571">
    <property type="term" value="P:maintenance of CRISPR repeat elements"/>
    <property type="evidence" value="ECO:0007669"/>
    <property type="project" value="InterPro"/>
</dbReference>
<dbReference type="EMBL" id="FAOP01000001">
    <property type="protein sequence ID" value="CUU01239.1"/>
    <property type="molecule type" value="Genomic_DNA"/>
</dbReference>
<evidence type="ECO:0000313" key="5">
    <source>
        <dbReference type="Proteomes" id="UP000182200"/>
    </source>
</evidence>
<accession>A0A0S4MQD8</accession>
<dbReference type="Pfam" id="PF09704">
    <property type="entry name" value="Cas_Cas5d"/>
    <property type="match status" value="1"/>
</dbReference>
<accession>A0A0N7MTD4</accession>
<proteinExistence type="predicted"/>
<evidence type="ECO:0000313" key="4">
    <source>
        <dbReference type="Proteomes" id="UP000182011"/>
    </source>
</evidence>
<keyword evidence="5" id="KW-1185">Reference proteome</keyword>
<reference evidence="4 5" key="1">
    <citation type="submission" date="2015-11" db="EMBL/GenBank/DDBJ databases">
        <authorList>
            <person name="Varghese N."/>
        </authorList>
    </citation>
    <scope>NUCLEOTIDE SEQUENCE [LARGE SCALE GENOMIC DNA]</scope>
    <source>
        <strain evidence="2 5">JGI-8</strain>
    </source>
</reference>
<dbReference type="AlphaFoldDB" id="A0A0N7MTD4"/>
<sequence>MNRIIKLKTFQEKAVFRTPYSMEIIETYPLPPYSTVLGFIHDMLSSSQTIDGINISVQGKYGNLCREFVRYHKYKAEETEGKPYPIIVTFLVDLELIIHIKMPSAELHNKLLASLLDPPYFPYLGRPEDLIINMEVNEDEELELDLSTTEGGEIKLPYNSYIRFDMAETFEIEGIPYMLPAYYKLVSKPKYKSKRGRRKRENLEIFRNFEMIKVIYAQAEQGITERQIRIINTDKEGIPIWWMK</sequence>
<reference evidence="3" key="2">
    <citation type="submission" date="2015-11" db="EMBL/GenBank/DDBJ databases">
        <authorList>
            <person name="Zhang Y."/>
            <person name="Guo Z."/>
        </authorList>
    </citation>
    <scope>NUCLEOTIDE SEQUENCE [LARGE SCALE GENOMIC DNA]</scope>
    <source>
        <strain evidence="3">JGI-4</strain>
    </source>
</reference>
<accession>A0A0P1M6J9</accession>
<dbReference type="InterPro" id="IPR021124">
    <property type="entry name" value="CRISPR-assoc_prot_Cas5"/>
</dbReference>
<dbReference type="InterPro" id="IPR013422">
    <property type="entry name" value="CRISPR-assoc_prot_Cas5_N"/>
</dbReference>
<accession>A0A0P1LDT5</accession>
<keyword evidence="1" id="KW-0051">Antiviral defense</keyword>